<dbReference type="GO" id="GO:0003700">
    <property type="term" value="F:DNA-binding transcription factor activity"/>
    <property type="evidence" value="ECO:0007669"/>
    <property type="project" value="TreeGrafter"/>
</dbReference>
<dbReference type="InterPro" id="IPR036271">
    <property type="entry name" value="Tet_transcr_reg_TetR-rel_C_sf"/>
</dbReference>
<accession>A0A919VRU8</accession>
<dbReference type="InterPro" id="IPR009057">
    <property type="entry name" value="Homeodomain-like_sf"/>
</dbReference>
<dbReference type="InterPro" id="IPR050109">
    <property type="entry name" value="HTH-type_TetR-like_transc_reg"/>
</dbReference>
<dbReference type="GO" id="GO:0045892">
    <property type="term" value="P:negative regulation of DNA-templated transcription"/>
    <property type="evidence" value="ECO:0007669"/>
    <property type="project" value="InterPro"/>
</dbReference>
<protein>
    <recommendedName>
        <fullName evidence="6">HTH tetR-type domain-containing protein</fullName>
    </recommendedName>
</protein>
<dbReference type="Gene3D" id="1.10.357.10">
    <property type="entry name" value="Tetracycline Repressor, domain 2"/>
    <property type="match status" value="1"/>
</dbReference>
<gene>
    <name evidence="7" type="ORF">Aco04nite_35690</name>
</gene>
<name>A0A919VRU8_9ACTN</name>
<keyword evidence="2 4" id="KW-0238">DNA-binding</keyword>
<dbReference type="InterPro" id="IPR004111">
    <property type="entry name" value="Repressor_TetR_C"/>
</dbReference>
<feature type="region of interest" description="Disordered" evidence="5">
    <location>
        <begin position="1"/>
        <end position="23"/>
    </location>
</feature>
<keyword evidence="3" id="KW-0804">Transcription</keyword>
<dbReference type="EMBL" id="BOQP01000017">
    <property type="protein sequence ID" value="GIM73527.1"/>
    <property type="molecule type" value="Genomic_DNA"/>
</dbReference>
<feature type="compositionally biased region" description="Basic and acidic residues" evidence="5">
    <location>
        <begin position="11"/>
        <end position="23"/>
    </location>
</feature>
<evidence type="ECO:0000313" key="8">
    <source>
        <dbReference type="Proteomes" id="UP000680865"/>
    </source>
</evidence>
<proteinExistence type="predicted"/>
<reference evidence="7" key="1">
    <citation type="submission" date="2021-03" db="EMBL/GenBank/DDBJ databases">
        <title>Whole genome shotgun sequence of Actinoplanes consettensis NBRC 14913.</title>
        <authorList>
            <person name="Komaki H."/>
            <person name="Tamura T."/>
        </authorList>
    </citation>
    <scope>NUCLEOTIDE SEQUENCE</scope>
    <source>
        <strain evidence="7">NBRC 14913</strain>
    </source>
</reference>
<dbReference type="PROSITE" id="PS50977">
    <property type="entry name" value="HTH_TETR_2"/>
    <property type="match status" value="1"/>
</dbReference>
<evidence type="ECO:0000256" key="2">
    <source>
        <dbReference type="ARBA" id="ARBA00023125"/>
    </source>
</evidence>
<dbReference type="Proteomes" id="UP000680865">
    <property type="component" value="Unassembled WGS sequence"/>
</dbReference>
<evidence type="ECO:0000256" key="1">
    <source>
        <dbReference type="ARBA" id="ARBA00023015"/>
    </source>
</evidence>
<dbReference type="AlphaFoldDB" id="A0A919VRU8"/>
<evidence type="ECO:0000313" key="7">
    <source>
        <dbReference type="EMBL" id="GIM73527.1"/>
    </source>
</evidence>
<evidence type="ECO:0000256" key="4">
    <source>
        <dbReference type="PROSITE-ProRule" id="PRU00335"/>
    </source>
</evidence>
<dbReference type="RefSeq" id="WP_212998341.1">
    <property type="nucleotide sequence ID" value="NZ_BAAATW010000012.1"/>
</dbReference>
<comment type="caution">
    <text evidence="7">The sequence shown here is derived from an EMBL/GenBank/DDBJ whole genome shotgun (WGS) entry which is preliminary data.</text>
</comment>
<sequence>MAGTREPIWARPERGARGPQPEHSRASIAAAAVVLADSGGLGAVTMRSVASALGTSAGSLYRYLGSREDLLDLMVDAAIGELPRGDPPAGDWLEDFIAVARELLVLYQRHPWLPETIRPGTSFGPRTMDFFERCLVVLKPVPDSTTRKLEAIGMTVGVVAQFAASTGAPVPPEMLFVAVTPEAHPTLHAALLVTSPPPPEPDLFGKTLRILLTGLLRQVS</sequence>
<dbReference type="InterPro" id="IPR001647">
    <property type="entry name" value="HTH_TetR"/>
</dbReference>
<organism evidence="7 8">
    <name type="scientific">Winogradskya consettensis</name>
    <dbReference type="NCBI Taxonomy" id="113560"/>
    <lineage>
        <taxon>Bacteria</taxon>
        <taxon>Bacillati</taxon>
        <taxon>Actinomycetota</taxon>
        <taxon>Actinomycetes</taxon>
        <taxon>Micromonosporales</taxon>
        <taxon>Micromonosporaceae</taxon>
        <taxon>Winogradskya</taxon>
    </lineage>
</organism>
<dbReference type="Pfam" id="PF02909">
    <property type="entry name" value="TetR_C_1"/>
    <property type="match status" value="1"/>
</dbReference>
<dbReference type="PANTHER" id="PTHR30055:SF151">
    <property type="entry name" value="TRANSCRIPTIONAL REGULATORY PROTEIN"/>
    <property type="match status" value="1"/>
</dbReference>
<feature type="DNA-binding region" description="H-T-H motif" evidence="4">
    <location>
        <begin position="45"/>
        <end position="64"/>
    </location>
</feature>
<dbReference type="PANTHER" id="PTHR30055">
    <property type="entry name" value="HTH-TYPE TRANSCRIPTIONAL REGULATOR RUTR"/>
    <property type="match status" value="1"/>
</dbReference>
<dbReference type="GO" id="GO:0000976">
    <property type="term" value="F:transcription cis-regulatory region binding"/>
    <property type="evidence" value="ECO:0007669"/>
    <property type="project" value="TreeGrafter"/>
</dbReference>
<evidence type="ECO:0000256" key="5">
    <source>
        <dbReference type="SAM" id="MobiDB-lite"/>
    </source>
</evidence>
<keyword evidence="8" id="KW-1185">Reference proteome</keyword>
<evidence type="ECO:0000256" key="3">
    <source>
        <dbReference type="ARBA" id="ARBA00023163"/>
    </source>
</evidence>
<dbReference type="SUPFAM" id="SSF48498">
    <property type="entry name" value="Tetracyclin repressor-like, C-terminal domain"/>
    <property type="match status" value="1"/>
</dbReference>
<feature type="domain" description="HTH tetR-type" evidence="6">
    <location>
        <begin position="22"/>
        <end position="82"/>
    </location>
</feature>
<evidence type="ECO:0000259" key="6">
    <source>
        <dbReference type="PROSITE" id="PS50977"/>
    </source>
</evidence>
<dbReference type="SUPFAM" id="SSF46689">
    <property type="entry name" value="Homeodomain-like"/>
    <property type="match status" value="1"/>
</dbReference>
<keyword evidence="1" id="KW-0805">Transcription regulation</keyword>
<dbReference type="Pfam" id="PF00440">
    <property type="entry name" value="TetR_N"/>
    <property type="match status" value="1"/>
</dbReference>